<dbReference type="HOGENOM" id="CLU_3131229_0_0_6"/>
<name>N8ZW02_ACIVR</name>
<evidence type="ECO:0000313" key="2">
    <source>
        <dbReference type="Proteomes" id="UP000018445"/>
    </source>
</evidence>
<dbReference type="AlphaFoldDB" id="N8ZW02"/>
<dbReference type="PATRIC" id="fig|1191460.12.peg.3275"/>
<gene>
    <name evidence="1" type="ORF">F959_03296</name>
</gene>
<organism evidence="1 2">
    <name type="scientific">Acinetobacter venetianus (strain ATCC 31012 / DSM 23050 / BCRC 14357 / CCUG 45561 / CIP 110063 / KCTC 2702 / LMG 19082 / RAG-1)</name>
    <dbReference type="NCBI Taxonomy" id="1191460"/>
    <lineage>
        <taxon>Bacteria</taxon>
        <taxon>Pseudomonadati</taxon>
        <taxon>Pseudomonadota</taxon>
        <taxon>Gammaproteobacteria</taxon>
        <taxon>Moraxellales</taxon>
        <taxon>Moraxellaceae</taxon>
        <taxon>Acinetobacter</taxon>
    </lineage>
</organism>
<keyword evidence="2" id="KW-1185">Reference proteome</keyword>
<sequence>MDKKHIVPTKQTSKQRLGWVLLVLGCAVLLKRDSRQPKNDTFSAPSKGA</sequence>
<accession>N8ZW02</accession>
<proteinExistence type="predicted"/>
<dbReference type="eggNOG" id="ENOG5031RZC">
    <property type="taxonomic scope" value="Bacteria"/>
</dbReference>
<protein>
    <submittedName>
        <fullName evidence="1">Uncharacterized protein</fullName>
    </submittedName>
</protein>
<comment type="caution">
    <text evidence="1">The sequence shown here is derived from an EMBL/GenBank/DDBJ whole genome shotgun (WGS) entry which is preliminary data.</text>
</comment>
<reference evidence="1 2" key="1">
    <citation type="submission" date="2013-02" db="EMBL/GenBank/DDBJ databases">
        <title>The Genome Sequence of Acinetobacter venetianus CIP 110063.</title>
        <authorList>
            <consortium name="The Broad Institute Genome Sequencing Platform"/>
            <consortium name="The Broad Institute Genome Sequencing Center for Infectious Disease"/>
            <person name="Cerqueira G."/>
            <person name="Feldgarden M."/>
            <person name="Courvalin P."/>
            <person name="Perichon B."/>
            <person name="Grillot-Courvalin C."/>
            <person name="Clermont D."/>
            <person name="Rocha E."/>
            <person name="Yoon E.-J."/>
            <person name="Nemec A."/>
            <person name="Walker B."/>
            <person name="Young S.K."/>
            <person name="Zeng Q."/>
            <person name="Gargeya S."/>
            <person name="Fitzgerald M."/>
            <person name="Haas B."/>
            <person name="Abouelleil A."/>
            <person name="Alvarado L."/>
            <person name="Arachchi H.M."/>
            <person name="Berlin A.M."/>
            <person name="Chapman S.B."/>
            <person name="Dewar J."/>
            <person name="Goldberg J."/>
            <person name="Griggs A."/>
            <person name="Gujja S."/>
            <person name="Hansen M."/>
            <person name="Howarth C."/>
            <person name="Imamovic A."/>
            <person name="Larimer J."/>
            <person name="McCowan C."/>
            <person name="Murphy C."/>
            <person name="Neiman D."/>
            <person name="Pearson M."/>
            <person name="Priest M."/>
            <person name="Roberts A."/>
            <person name="Saif S."/>
            <person name="Shea T."/>
            <person name="Sisk P."/>
            <person name="Sykes S."/>
            <person name="Wortman J."/>
            <person name="Nusbaum C."/>
            <person name="Birren B."/>
        </authorList>
    </citation>
    <scope>NUCLEOTIDE SEQUENCE [LARGE SCALE GENOMIC DNA]</scope>
    <source>
        <strain evidence="2">ATCC 31012 / DSM 23050 / BCRC 14357 / CCUG 45561 / CIP 110063 / KCTC 2702 / LMG 19082 / RAG-1</strain>
    </source>
</reference>
<evidence type="ECO:0000313" key="1">
    <source>
        <dbReference type="EMBL" id="ENV35938.1"/>
    </source>
</evidence>
<dbReference type="Proteomes" id="UP000018445">
    <property type="component" value="Unassembled WGS sequence"/>
</dbReference>
<dbReference type="EMBL" id="APPO01000021">
    <property type="protein sequence ID" value="ENV35938.1"/>
    <property type="molecule type" value="Genomic_DNA"/>
</dbReference>